<evidence type="ECO:0000313" key="5">
    <source>
        <dbReference type="Proteomes" id="UP000295781"/>
    </source>
</evidence>
<organism evidence="4 5">
    <name type="scientific">Sorangium cellulosum</name>
    <name type="common">Polyangium cellulosum</name>
    <dbReference type="NCBI Taxonomy" id="56"/>
    <lineage>
        <taxon>Bacteria</taxon>
        <taxon>Pseudomonadati</taxon>
        <taxon>Myxococcota</taxon>
        <taxon>Polyangia</taxon>
        <taxon>Polyangiales</taxon>
        <taxon>Polyangiaceae</taxon>
        <taxon>Sorangium</taxon>
    </lineage>
</organism>
<accession>A0A4P2PSV5</accession>
<dbReference type="Pfam" id="PF24681">
    <property type="entry name" value="Kelch_KLHDC2_KLHL20_DRC7"/>
    <property type="match status" value="1"/>
</dbReference>
<proteinExistence type="predicted"/>
<feature type="compositionally biased region" description="Low complexity" evidence="3">
    <location>
        <begin position="687"/>
        <end position="713"/>
    </location>
</feature>
<sequence length="769" mass="79455">MFSCDPLRCVSPRVGPLLWAFALLSGCSAEPEPLASAAALRLQFPDQSAAVLEAREAFLADRDGFHLGVDGARGRPSRPHVVLPREGSEPIRFRTPAGVEVRVREHGASGEGTPVGQAVAYRRTGGTSFWAATDHGVEEWLLLDEGVARGGEAVAAWQVEGATLRARGEAVEVVEPATGSAVLRVSAPRAYASSGRPVAMALRARGSRIELSVDAGGEAVLVDPAWVLMTGEMQIPRIDHAATLLDSGLVLVAGGTTELGTDDAPTPLGSAELYDPATDTWTLTGEMLHARNRPTATRLPNGMVLVVAAYDDDDGPVRAELYDPETGTWTATGEMWTARIDHTATLVNGLVLVAGGSVEGKVPEVAELYDPETNEWTPTGEMGYLRFGASATLLQNGKVLVAGGEHIVTTSKSAELYDVETDTWAPTGEMKEERFGHRAVLLPSGKVLVTGGGASPELYDPETNTWDYAPPMQRPRGEHTMTLLPRGLVLAAGGRGDGVSYRSPELYDPDSGSWELTSPMKHARIFHTATLLQNGEVLVAGGVNGELSLIAETERFGMALGEPCAPSSACQYGALCIDGVCCEGPCPCGTCSSPGDEGRCSEAGDPAKAGTICAPPRCADETHSAEPARCALSSSACPAQVAIDCIAYRCDPESGACKQSCASLDDCAPGFVCNLRGHCVPPPPAPGDAAPADAAPGGAAPGDAAPADAAPGGAAPGGAPPRDEDGGCSAAPGPSPAPAAARGLGVLLVALCAARRRRRPGAGARRGVR</sequence>
<dbReference type="PANTHER" id="PTHR46344:SF27">
    <property type="entry name" value="KELCH REPEAT SUPERFAMILY PROTEIN"/>
    <property type="match status" value="1"/>
</dbReference>
<dbReference type="SUPFAM" id="SSF117281">
    <property type="entry name" value="Kelch motif"/>
    <property type="match status" value="1"/>
</dbReference>
<dbReference type="InterPro" id="IPR015915">
    <property type="entry name" value="Kelch-typ_b-propeller"/>
</dbReference>
<dbReference type="InterPro" id="IPR006652">
    <property type="entry name" value="Kelch_1"/>
</dbReference>
<dbReference type="OrthoDB" id="5524970at2"/>
<keyword evidence="1" id="KW-0880">Kelch repeat</keyword>
<dbReference type="Proteomes" id="UP000295781">
    <property type="component" value="Chromosome"/>
</dbReference>
<dbReference type="Gene3D" id="2.130.10.80">
    <property type="entry name" value="Galactose oxidase/kelch, beta-propeller"/>
    <property type="match status" value="5"/>
</dbReference>
<dbReference type="AlphaFoldDB" id="A0A4P2PSV5"/>
<feature type="region of interest" description="Disordered" evidence="3">
    <location>
        <begin position="686"/>
        <end position="739"/>
    </location>
</feature>
<evidence type="ECO:0000256" key="2">
    <source>
        <dbReference type="ARBA" id="ARBA00022737"/>
    </source>
</evidence>
<dbReference type="SUPFAM" id="SSF50965">
    <property type="entry name" value="Galactose oxidase, central domain"/>
    <property type="match status" value="1"/>
</dbReference>
<dbReference type="RefSeq" id="WP_129344307.1">
    <property type="nucleotide sequence ID" value="NZ_CP012670.1"/>
</dbReference>
<keyword evidence="2" id="KW-0677">Repeat</keyword>
<feature type="compositionally biased region" description="Low complexity" evidence="3">
    <location>
        <begin position="727"/>
        <end position="739"/>
    </location>
</feature>
<dbReference type="SMART" id="SM00612">
    <property type="entry name" value="Kelch"/>
    <property type="match status" value="6"/>
</dbReference>
<name>A0A4P2PSV5_SORCE</name>
<evidence type="ECO:0000256" key="1">
    <source>
        <dbReference type="ARBA" id="ARBA00022441"/>
    </source>
</evidence>
<evidence type="ECO:0000313" key="4">
    <source>
        <dbReference type="EMBL" id="AUX19675.1"/>
    </source>
</evidence>
<reference evidence="4 5" key="1">
    <citation type="submission" date="2015-09" db="EMBL/GenBank/DDBJ databases">
        <title>Sorangium comparison.</title>
        <authorList>
            <person name="Zaburannyi N."/>
            <person name="Bunk B."/>
            <person name="Overmann J."/>
            <person name="Mueller R."/>
        </authorList>
    </citation>
    <scope>NUCLEOTIDE SEQUENCE [LARGE SCALE GENOMIC DNA]</scope>
    <source>
        <strain evidence="4 5">So ceGT47</strain>
    </source>
</reference>
<dbReference type="InterPro" id="IPR037293">
    <property type="entry name" value="Gal_Oxidase_central_sf"/>
</dbReference>
<gene>
    <name evidence="4" type="ORF">SOCEGT47_001270</name>
</gene>
<evidence type="ECO:0000256" key="3">
    <source>
        <dbReference type="SAM" id="MobiDB-lite"/>
    </source>
</evidence>
<dbReference type="InterPro" id="IPR011043">
    <property type="entry name" value="Gal_Oxase/kelch_b-propeller"/>
</dbReference>
<protein>
    <recommendedName>
        <fullName evidence="6">Secreted protein</fullName>
    </recommendedName>
</protein>
<evidence type="ECO:0008006" key="6">
    <source>
        <dbReference type="Google" id="ProtNLM"/>
    </source>
</evidence>
<dbReference type="EMBL" id="CP012670">
    <property type="protein sequence ID" value="AUX19675.1"/>
    <property type="molecule type" value="Genomic_DNA"/>
</dbReference>
<dbReference type="PANTHER" id="PTHR46344">
    <property type="entry name" value="OS02G0202900 PROTEIN"/>
    <property type="match status" value="1"/>
</dbReference>